<evidence type="ECO:0000256" key="2">
    <source>
        <dbReference type="SAM" id="Phobius"/>
    </source>
</evidence>
<feature type="region of interest" description="Disordered" evidence="1">
    <location>
        <begin position="214"/>
        <end position="277"/>
    </location>
</feature>
<feature type="compositionally biased region" description="Basic and acidic residues" evidence="1">
    <location>
        <begin position="1415"/>
        <end position="1436"/>
    </location>
</feature>
<feature type="compositionally biased region" description="Basic and acidic residues" evidence="1">
    <location>
        <begin position="720"/>
        <end position="729"/>
    </location>
</feature>
<feature type="transmembrane region" description="Helical" evidence="2">
    <location>
        <begin position="49"/>
        <end position="73"/>
    </location>
</feature>
<feature type="compositionally biased region" description="Basic and acidic residues" evidence="1">
    <location>
        <begin position="247"/>
        <end position="262"/>
    </location>
</feature>
<organism evidence="3 4">
    <name type="scientific">Neonectria punicea</name>
    <dbReference type="NCBI Taxonomy" id="979145"/>
    <lineage>
        <taxon>Eukaryota</taxon>
        <taxon>Fungi</taxon>
        <taxon>Dikarya</taxon>
        <taxon>Ascomycota</taxon>
        <taxon>Pezizomycotina</taxon>
        <taxon>Sordariomycetes</taxon>
        <taxon>Hypocreomycetidae</taxon>
        <taxon>Hypocreales</taxon>
        <taxon>Nectriaceae</taxon>
        <taxon>Neonectria</taxon>
    </lineage>
</organism>
<evidence type="ECO:0000256" key="1">
    <source>
        <dbReference type="SAM" id="MobiDB-lite"/>
    </source>
</evidence>
<feature type="compositionally biased region" description="Low complexity" evidence="1">
    <location>
        <begin position="877"/>
        <end position="889"/>
    </location>
</feature>
<comment type="caution">
    <text evidence="3">The sequence shown here is derived from an EMBL/GenBank/DDBJ whole genome shotgun (WGS) entry which is preliminary data.</text>
</comment>
<feature type="region of interest" description="Disordered" evidence="1">
    <location>
        <begin position="298"/>
        <end position="347"/>
    </location>
</feature>
<feature type="compositionally biased region" description="Basic and acidic residues" evidence="1">
    <location>
        <begin position="1195"/>
        <end position="1204"/>
    </location>
</feature>
<feature type="compositionally biased region" description="Low complexity" evidence="1">
    <location>
        <begin position="749"/>
        <end position="762"/>
    </location>
</feature>
<proteinExistence type="predicted"/>
<feature type="compositionally biased region" description="Polar residues" evidence="1">
    <location>
        <begin position="905"/>
        <end position="917"/>
    </location>
</feature>
<evidence type="ECO:0000313" key="3">
    <source>
        <dbReference type="EMBL" id="KAK7413231.1"/>
    </source>
</evidence>
<feature type="region of interest" description="Disordered" evidence="1">
    <location>
        <begin position="1164"/>
        <end position="1472"/>
    </location>
</feature>
<feature type="compositionally biased region" description="Acidic residues" evidence="1">
    <location>
        <begin position="825"/>
        <end position="842"/>
    </location>
</feature>
<reference evidence="3 4" key="1">
    <citation type="journal article" date="2025" name="Microbiol. Resour. Announc.">
        <title>Draft genome sequences for Neonectria magnoliae and Neonectria punicea, canker pathogens of Liriodendron tulipifera and Acer saccharum in West Virginia.</title>
        <authorList>
            <person name="Petronek H.M."/>
            <person name="Kasson M.T."/>
            <person name="Metheny A.M."/>
            <person name="Stauder C.M."/>
            <person name="Lovett B."/>
            <person name="Lynch S.C."/>
            <person name="Garnas J.R."/>
            <person name="Kasson L.R."/>
            <person name="Stajich J.E."/>
        </authorList>
    </citation>
    <scope>NUCLEOTIDE SEQUENCE [LARGE SCALE GENOMIC DNA]</scope>
    <source>
        <strain evidence="3 4">NRRL 64653</strain>
    </source>
</reference>
<accession>A0ABR1GWL8</accession>
<feature type="compositionally biased region" description="Acidic residues" evidence="1">
    <location>
        <begin position="400"/>
        <end position="409"/>
    </location>
</feature>
<feature type="compositionally biased region" description="Acidic residues" evidence="1">
    <location>
        <begin position="1237"/>
        <end position="1289"/>
    </location>
</feature>
<keyword evidence="2" id="KW-0812">Transmembrane</keyword>
<name>A0ABR1GWL8_9HYPO</name>
<dbReference type="EMBL" id="JAZAVJ010000135">
    <property type="protein sequence ID" value="KAK7413231.1"/>
    <property type="molecule type" value="Genomic_DNA"/>
</dbReference>
<gene>
    <name evidence="3" type="ORF">QQX98_007890</name>
</gene>
<dbReference type="Proteomes" id="UP001498476">
    <property type="component" value="Unassembled WGS sequence"/>
</dbReference>
<feature type="compositionally biased region" description="Basic and acidic residues" evidence="1">
    <location>
        <begin position="1383"/>
        <end position="1395"/>
    </location>
</feature>
<sequence length="1492" mass="161216">MEFILNTAEPIWDTILSSVKELGTCFAHAELCFNFSITDNIFVFLFSKILYFLFWLFCCGPQIFRWIIISLLFQHAVKSFTLPRWALLASCFAFCMIPKPFFDFSTTIKRDHFVLDDVSSVLYYLILPVILFSVMEIPKNIQQVAIPIADWFGLLDKFDVHIPDALVECYMPATPGARGDIEMGRLLADEKGREFTKALAKGFVPVYPERRIQKPKQNPFENSAVPGIDFGIGTKSTKGKTRRLRKKLLEDDSETSHKDPETPKILTRAPTCDRGIQTNPSHLWASFEEFVKQHQANVAGDPTNNDNALKLLPDDDNSLSLLPDDDNGPSSPSDDDNPPMPPPVDSNATVSAEVAVQKGPIYTSEEPVEEPVEESACAGIPEREDIATEDIAEDTKSEAETDLIPDADNELAPKGKGKTPIYYGERPLYPCEKPDNKTLEQDVAVVEDIADEGKAEIETQPAEEQEVTPVILPETEDSSDKVAEPRVDGSDGNASKEKPSEDEVPIEQAISPLVVAPTIASVPIGTEILDDPPKVVDTATPVVDAAPVVDAVHMVETVPAAEEAPVVEESAIAVDPQLSENVSLTGELPSIVVEPVPTANNPTMFKDDSMDLDDDDMMRMLHESPKAEAGPCPSKAQALSKEQLNLRLIALVGEQSDDLQQESQTQGLLTPQAYPTPGPCTFDKMDYRNPEPDVASNTQSELSTVPEGSVDAPVALTVEGKLDDVKPESQSKGGKPRGRWTFGKDCYKSSESVSESTLSERSVASEAPVGSQLDDVAESDSDKVGSEAQLQQDQARVSVEEPYSPGSEEDLGYIYGEQSAGAKEEPEEKESGEEESEEEESELSPAPVEEPYSPGSEEDLSFIYGEQSSGAKKEPELSPAPVEEPSEPASPKDSEDISDVDAMDESNTLSLAGSSPGHSMDLDSEYAADSEPMSLDEDEDTRMEGISAQASQAASPEAEGMSIPAEAPQGSDVEMSDACSNEGPSGGFGSFFSPGPSSNWSSLVSHQMGIGYGESVDISQMPEYRPTAGPSTPYAQPPVVKLPTPQVSSPEDQMMTDDPDIVLSEQELERDLLAELEKDAAEANTVVIPSTPPLRLPRPSIVAATQSQPAGVITSTSPLRLPRPSIPDTPVASARALFNFTPSTDLGFTNASFGDLYSADRVQAEANAPSSSPPPTAIATPVTGRKILKPKSRQHLSELAHREPTTLWTPPPPTVRFGFFGSVGQSGRPPSPLPDISDLDTDSQESEDSDSDEQEVEDSAGDSQEAGDSDGEDQEAGDADGDEEEEVEDSAGVSQEGGSQKEPDEPTPVQPVRTGGLMLPPGENERDAQQATPTPAPRQRPQPTENVAPVMMGGLLLPGGNQVVTAPSAAGPSKPAEPTQSEAPREDLQKKELARLQRLYQKKYGKQARPAQVFHEGRKAEPSSQQRDSEARDGHEAQMTPGRPSQPTHGPMRPRESVQVISPAEMIRIEKGRREALEKEALEEEEDLYNAS</sequence>
<feature type="compositionally biased region" description="Basic residues" evidence="1">
    <location>
        <begin position="237"/>
        <end position="246"/>
    </location>
</feature>
<evidence type="ECO:0000313" key="4">
    <source>
        <dbReference type="Proteomes" id="UP001498476"/>
    </source>
</evidence>
<feature type="compositionally biased region" description="Basic and acidic residues" evidence="1">
    <location>
        <begin position="478"/>
        <end position="501"/>
    </location>
</feature>
<protein>
    <submittedName>
        <fullName evidence="3">Uncharacterized protein</fullName>
    </submittedName>
</protein>
<feature type="region of interest" description="Disordered" evidence="1">
    <location>
        <begin position="360"/>
        <end position="435"/>
    </location>
</feature>
<keyword evidence="4" id="KW-1185">Reference proteome</keyword>
<feature type="region of interest" description="Disordered" evidence="1">
    <location>
        <begin position="454"/>
        <end position="508"/>
    </location>
</feature>
<feature type="region of interest" description="Disordered" evidence="1">
    <location>
        <begin position="657"/>
        <end position="1000"/>
    </location>
</feature>
<feature type="region of interest" description="Disordered" evidence="1">
    <location>
        <begin position="1021"/>
        <end position="1056"/>
    </location>
</feature>
<keyword evidence="2" id="KW-1133">Transmembrane helix</keyword>
<feature type="compositionally biased region" description="Acidic residues" evidence="1">
    <location>
        <begin position="922"/>
        <end position="941"/>
    </location>
</feature>
<keyword evidence="2" id="KW-0472">Membrane</keyword>
<feature type="compositionally biased region" description="Acidic residues" evidence="1">
    <location>
        <begin position="323"/>
        <end position="337"/>
    </location>
</feature>